<sequence length="95" mass="10288">MAARPVVSPDCALCGRPIGTQVEWHHRVPRSEGGRETVPVHPICHRTIHASATNAELAGPLADIEALRALPAVARFVAWVADKPADFRAPVRRGR</sequence>
<evidence type="ECO:0000313" key="2">
    <source>
        <dbReference type="EMBL" id="PZO73571.1"/>
    </source>
</evidence>
<dbReference type="GO" id="GO:0004519">
    <property type="term" value="F:endonuclease activity"/>
    <property type="evidence" value="ECO:0007669"/>
    <property type="project" value="UniProtKB-KW"/>
</dbReference>
<dbReference type="GO" id="GO:0003676">
    <property type="term" value="F:nucleic acid binding"/>
    <property type="evidence" value="ECO:0007669"/>
    <property type="project" value="InterPro"/>
</dbReference>
<gene>
    <name evidence="2" type="ORF">DI632_14530</name>
</gene>
<dbReference type="GO" id="GO:0008270">
    <property type="term" value="F:zinc ion binding"/>
    <property type="evidence" value="ECO:0007669"/>
    <property type="project" value="InterPro"/>
</dbReference>
<evidence type="ECO:0000313" key="3">
    <source>
        <dbReference type="Proteomes" id="UP000248614"/>
    </source>
</evidence>
<dbReference type="InterPro" id="IPR002711">
    <property type="entry name" value="HNH"/>
</dbReference>
<keyword evidence="2" id="KW-0378">Hydrolase</keyword>
<dbReference type="EMBL" id="QFNF01000051">
    <property type="protein sequence ID" value="PZO73571.1"/>
    <property type="molecule type" value="Genomic_DNA"/>
</dbReference>
<dbReference type="Gene3D" id="1.10.30.50">
    <property type="match status" value="1"/>
</dbReference>
<keyword evidence="2" id="KW-0255">Endonuclease</keyword>
<name>A0A2W5AST9_9SPHN</name>
<evidence type="ECO:0000259" key="1">
    <source>
        <dbReference type="Pfam" id="PF01844"/>
    </source>
</evidence>
<organism evidence="2 3">
    <name type="scientific">Sphingomonas hengshuiensis</name>
    <dbReference type="NCBI Taxonomy" id="1609977"/>
    <lineage>
        <taxon>Bacteria</taxon>
        <taxon>Pseudomonadati</taxon>
        <taxon>Pseudomonadota</taxon>
        <taxon>Alphaproteobacteria</taxon>
        <taxon>Sphingomonadales</taxon>
        <taxon>Sphingomonadaceae</taxon>
        <taxon>Sphingomonas</taxon>
    </lineage>
</organism>
<keyword evidence="2" id="KW-0540">Nuclease</keyword>
<feature type="domain" description="HNH" evidence="1">
    <location>
        <begin position="11"/>
        <end position="50"/>
    </location>
</feature>
<reference evidence="2 3" key="1">
    <citation type="submission" date="2017-08" db="EMBL/GenBank/DDBJ databases">
        <title>Infants hospitalized years apart are colonized by the same room-sourced microbial strains.</title>
        <authorList>
            <person name="Brooks B."/>
            <person name="Olm M.R."/>
            <person name="Firek B.A."/>
            <person name="Baker R."/>
            <person name="Thomas B.C."/>
            <person name="Morowitz M.J."/>
            <person name="Banfield J.F."/>
        </authorList>
    </citation>
    <scope>NUCLEOTIDE SEQUENCE [LARGE SCALE GENOMIC DNA]</scope>
    <source>
        <strain evidence="2">S2_018_000_R3_110</strain>
    </source>
</reference>
<dbReference type="AlphaFoldDB" id="A0A2W5AST9"/>
<proteinExistence type="predicted"/>
<accession>A0A2W5AST9</accession>
<protein>
    <submittedName>
        <fullName evidence="2">HNH endonuclease</fullName>
    </submittedName>
</protein>
<dbReference type="Proteomes" id="UP000248614">
    <property type="component" value="Unassembled WGS sequence"/>
</dbReference>
<dbReference type="Pfam" id="PF01844">
    <property type="entry name" value="HNH"/>
    <property type="match status" value="1"/>
</dbReference>
<comment type="caution">
    <text evidence="2">The sequence shown here is derived from an EMBL/GenBank/DDBJ whole genome shotgun (WGS) entry which is preliminary data.</text>
</comment>